<dbReference type="AlphaFoldDB" id="A0A8S0QY52"/>
<protein>
    <submittedName>
        <fullName evidence="2">Uncharacterized protein</fullName>
    </submittedName>
</protein>
<evidence type="ECO:0000313" key="3">
    <source>
        <dbReference type="Proteomes" id="UP000594638"/>
    </source>
</evidence>
<sequence>MLKIRVLSGIVFEQVDLSIPETIPSTLVGIHTVIDCGTGRPEEPIKTISTIAAGMNE</sequence>
<evidence type="ECO:0000313" key="2">
    <source>
        <dbReference type="EMBL" id="CAA2970853.1"/>
    </source>
</evidence>
<name>A0A8S0QY52_OLEEU</name>
<reference evidence="2 3" key="1">
    <citation type="submission" date="2019-12" db="EMBL/GenBank/DDBJ databases">
        <authorList>
            <person name="Alioto T."/>
            <person name="Alioto T."/>
            <person name="Gomez Garrido J."/>
        </authorList>
    </citation>
    <scope>NUCLEOTIDE SEQUENCE [LARGE SCALE GENOMIC DNA]</scope>
</reference>
<dbReference type="InterPro" id="IPR044256">
    <property type="entry name" value="HCF244-like"/>
</dbReference>
<gene>
    <name evidence="2" type="ORF">OLEA9_A038141</name>
</gene>
<keyword evidence="3" id="KW-1185">Reference proteome</keyword>
<accession>A0A8S0QY52</accession>
<dbReference type="Gramene" id="OE9A038141T1">
    <property type="protein sequence ID" value="OE9A038141C1"/>
    <property type="gene ID" value="OE9A038141"/>
</dbReference>
<keyword evidence="1" id="KW-0602">Photosynthesis</keyword>
<dbReference type="OrthoDB" id="1735538at2759"/>
<proteinExistence type="predicted"/>
<dbReference type="PANTHER" id="PTHR47128:SF2">
    <property type="entry name" value="PROTEIN HIGH CHLOROPHYLL FLUORESCENCE PHENOTYPE 244, CHLOROPLASTIC"/>
    <property type="match status" value="1"/>
</dbReference>
<dbReference type="PANTHER" id="PTHR47128">
    <property type="match status" value="1"/>
</dbReference>
<organism evidence="2 3">
    <name type="scientific">Olea europaea subsp. europaea</name>
    <dbReference type="NCBI Taxonomy" id="158383"/>
    <lineage>
        <taxon>Eukaryota</taxon>
        <taxon>Viridiplantae</taxon>
        <taxon>Streptophyta</taxon>
        <taxon>Embryophyta</taxon>
        <taxon>Tracheophyta</taxon>
        <taxon>Spermatophyta</taxon>
        <taxon>Magnoliopsida</taxon>
        <taxon>eudicotyledons</taxon>
        <taxon>Gunneridae</taxon>
        <taxon>Pentapetalae</taxon>
        <taxon>asterids</taxon>
        <taxon>lamiids</taxon>
        <taxon>Lamiales</taxon>
        <taxon>Oleaceae</taxon>
        <taxon>Oleeae</taxon>
        <taxon>Olea</taxon>
    </lineage>
</organism>
<evidence type="ECO:0000256" key="1">
    <source>
        <dbReference type="ARBA" id="ARBA00022531"/>
    </source>
</evidence>
<comment type="caution">
    <text evidence="2">The sequence shown here is derived from an EMBL/GenBank/DDBJ whole genome shotgun (WGS) entry which is preliminary data.</text>
</comment>
<dbReference type="GO" id="GO:0015979">
    <property type="term" value="P:photosynthesis"/>
    <property type="evidence" value="ECO:0007669"/>
    <property type="project" value="UniProtKB-KW"/>
</dbReference>
<dbReference type="Proteomes" id="UP000594638">
    <property type="component" value="Unassembled WGS sequence"/>
</dbReference>
<dbReference type="EMBL" id="CACTIH010001986">
    <property type="protein sequence ID" value="CAA2970853.1"/>
    <property type="molecule type" value="Genomic_DNA"/>
</dbReference>